<protein>
    <submittedName>
        <fullName evidence="1">Uncharacterized protein</fullName>
    </submittedName>
</protein>
<dbReference type="Proteomes" id="UP000216024">
    <property type="component" value="Unassembled WGS sequence"/>
</dbReference>
<accession>A0A267MH40</accession>
<organism evidence="1 2">
    <name type="scientific">Anaeromicrobium sediminis</name>
    <dbReference type="NCBI Taxonomy" id="1478221"/>
    <lineage>
        <taxon>Bacteria</taxon>
        <taxon>Bacillati</taxon>
        <taxon>Bacillota</taxon>
        <taxon>Clostridia</taxon>
        <taxon>Peptostreptococcales</taxon>
        <taxon>Thermotaleaceae</taxon>
        <taxon>Anaeromicrobium</taxon>
    </lineage>
</organism>
<reference evidence="1 2" key="1">
    <citation type="submission" date="2017-06" db="EMBL/GenBank/DDBJ databases">
        <title>Draft genome sequence of anaerobic fermentative bacterium Anaeromicrobium sediminis DY2726D isolated from West Pacific Ocean sediments.</title>
        <authorList>
            <person name="Zeng X."/>
        </authorList>
    </citation>
    <scope>NUCLEOTIDE SEQUENCE [LARGE SCALE GENOMIC DNA]</scope>
    <source>
        <strain evidence="1 2">DY2726D</strain>
    </source>
</reference>
<evidence type="ECO:0000313" key="2">
    <source>
        <dbReference type="Proteomes" id="UP000216024"/>
    </source>
</evidence>
<name>A0A267MH40_9FIRM</name>
<dbReference type="EMBL" id="NIBG01000019">
    <property type="protein sequence ID" value="PAB58120.1"/>
    <property type="molecule type" value="Genomic_DNA"/>
</dbReference>
<sequence length="178" mass="20200">MIVKKLIIALLLIILLTFPTFGIQYHNVNATLENIPFMVENINLGNINILKHDDSIYIPINILPEKLNYKISIKDFIKVSYPKTYLDFNEASPLNGEEFAYGEIISIDKKNNTFRLEQHLDDSSPIIDYTIGTSEDCILVLKRNNRGMNIGFDDLKVGDCVGVVLTKEKLARGIILNK</sequence>
<keyword evidence="2" id="KW-1185">Reference proteome</keyword>
<dbReference type="RefSeq" id="WP_095134873.1">
    <property type="nucleotide sequence ID" value="NZ_NIBG01000019.1"/>
</dbReference>
<comment type="caution">
    <text evidence="1">The sequence shown here is derived from an EMBL/GenBank/DDBJ whole genome shotgun (WGS) entry which is preliminary data.</text>
</comment>
<dbReference type="OrthoDB" id="1951970at2"/>
<evidence type="ECO:0000313" key="1">
    <source>
        <dbReference type="EMBL" id="PAB58120.1"/>
    </source>
</evidence>
<dbReference type="AlphaFoldDB" id="A0A267MH40"/>
<proteinExistence type="predicted"/>
<gene>
    <name evidence="1" type="ORF">CCE28_16730</name>
</gene>